<name>A0A9X2SJ51_9PSEU</name>
<keyword evidence="1" id="KW-1133">Transmembrane helix</keyword>
<keyword evidence="1" id="KW-0472">Membrane</keyword>
<evidence type="ECO:0000256" key="1">
    <source>
        <dbReference type="SAM" id="Phobius"/>
    </source>
</evidence>
<accession>A0A9X2SJ51</accession>
<proteinExistence type="predicted"/>
<evidence type="ECO:0000313" key="2">
    <source>
        <dbReference type="EMBL" id="MCR6481900.1"/>
    </source>
</evidence>
<dbReference type="AlphaFoldDB" id="A0A9X2SJ51"/>
<gene>
    <name evidence="2" type="ORF">M8542_03635</name>
</gene>
<evidence type="ECO:0000313" key="3">
    <source>
        <dbReference type="Proteomes" id="UP001144096"/>
    </source>
</evidence>
<dbReference type="Proteomes" id="UP001144096">
    <property type="component" value="Unassembled WGS sequence"/>
</dbReference>
<comment type="caution">
    <text evidence="2">The sequence shown here is derived from an EMBL/GenBank/DDBJ whole genome shotgun (WGS) entry which is preliminary data.</text>
</comment>
<sequence>MDTTTVLADTSLSDVMDIMLHRYLIIGGIALLAILFLGVIVLMFKKKS</sequence>
<keyword evidence="1" id="KW-0812">Transmembrane</keyword>
<dbReference type="EMBL" id="JAMXQV010000001">
    <property type="protein sequence ID" value="MCR6481900.1"/>
    <property type="molecule type" value="Genomic_DNA"/>
</dbReference>
<protein>
    <submittedName>
        <fullName evidence="2">Uncharacterized protein</fullName>
    </submittedName>
</protein>
<organism evidence="2 3">
    <name type="scientific">Amycolatopsis iheyensis</name>
    <dbReference type="NCBI Taxonomy" id="2945988"/>
    <lineage>
        <taxon>Bacteria</taxon>
        <taxon>Bacillati</taxon>
        <taxon>Actinomycetota</taxon>
        <taxon>Actinomycetes</taxon>
        <taxon>Pseudonocardiales</taxon>
        <taxon>Pseudonocardiaceae</taxon>
        <taxon>Amycolatopsis</taxon>
    </lineage>
</organism>
<feature type="transmembrane region" description="Helical" evidence="1">
    <location>
        <begin position="20"/>
        <end position="44"/>
    </location>
</feature>
<reference evidence="2" key="1">
    <citation type="submission" date="2022-06" db="EMBL/GenBank/DDBJ databases">
        <title>Amycolatopsis iheyaensis sp. nov., a new species of the genus Amycolatopsis isolated from soil in Iheya island, Japan.</title>
        <authorList>
            <person name="Ngamcharungchit C."/>
            <person name="Kanto H."/>
            <person name="Take A."/>
            <person name="Intra B."/>
            <person name="Matsumoto A."/>
            <person name="Panbangred W."/>
            <person name="Inahashi Y."/>
        </authorList>
    </citation>
    <scope>NUCLEOTIDE SEQUENCE</scope>
    <source>
        <strain evidence="2">OK19-0408</strain>
    </source>
</reference>
<dbReference type="RefSeq" id="WP_257918517.1">
    <property type="nucleotide sequence ID" value="NZ_JAMXQV010000001.1"/>
</dbReference>
<keyword evidence="3" id="KW-1185">Reference proteome</keyword>